<evidence type="ECO:0000256" key="3">
    <source>
        <dbReference type="ARBA" id="ARBA00022729"/>
    </source>
</evidence>
<evidence type="ECO:0000313" key="10">
    <source>
        <dbReference type="Proteomes" id="UP001164286"/>
    </source>
</evidence>
<gene>
    <name evidence="9" type="ORF">MKK02DRAFT_40671</name>
</gene>
<dbReference type="AlphaFoldDB" id="A0AA38LRG2"/>
<evidence type="ECO:0000256" key="7">
    <source>
        <dbReference type="SAM" id="SignalP"/>
    </source>
</evidence>
<dbReference type="Proteomes" id="UP001164286">
    <property type="component" value="Unassembled WGS sequence"/>
</dbReference>
<evidence type="ECO:0000256" key="2">
    <source>
        <dbReference type="ARBA" id="ARBA00022692"/>
    </source>
</evidence>
<comment type="caution">
    <text evidence="9">The sequence shown here is derived from an EMBL/GenBank/DDBJ whole genome shotgun (WGS) entry which is preliminary data.</text>
</comment>
<feature type="compositionally biased region" description="Gly residues" evidence="6">
    <location>
        <begin position="238"/>
        <end position="251"/>
    </location>
</feature>
<dbReference type="InterPro" id="IPR019008">
    <property type="entry name" value="Beta_sandwich_EMC7"/>
</dbReference>
<dbReference type="RefSeq" id="XP_052942145.1">
    <property type="nucleotide sequence ID" value="XM_053091209.1"/>
</dbReference>
<proteinExistence type="predicted"/>
<organism evidence="9 10">
    <name type="scientific">Dioszegia hungarica</name>
    <dbReference type="NCBI Taxonomy" id="4972"/>
    <lineage>
        <taxon>Eukaryota</taxon>
        <taxon>Fungi</taxon>
        <taxon>Dikarya</taxon>
        <taxon>Basidiomycota</taxon>
        <taxon>Agaricomycotina</taxon>
        <taxon>Tremellomycetes</taxon>
        <taxon>Tremellales</taxon>
        <taxon>Bulleribasidiaceae</taxon>
        <taxon>Dioszegia</taxon>
    </lineage>
</organism>
<evidence type="ECO:0000256" key="5">
    <source>
        <dbReference type="ARBA" id="ARBA00023136"/>
    </source>
</evidence>
<feature type="domain" description="ER membrane protein complex subunit 7 beta-sandwich" evidence="8">
    <location>
        <begin position="37"/>
        <end position="174"/>
    </location>
</feature>
<dbReference type="EMBL" id="JAKWFO010000014">
    <property type="protein sequence ID" value="KAI9632368.1"/>
    <property type="molecule type" value="Genomic_DNA"/>
</dbReference>
<keyword evidence="3 7" id="KW-0732">Signal</keyword>
<reference evidence="9" key="1">
    <citation type="journal article" date="2022" name="G3 (Bethesda)">
        <title>High quality genome of the basidiomycete yeast Dioszegia hungarica PDD-24b-2 isolated from cloud water.</title>
        <authorList>
            <person name="Jarrige D."/>
            <person name="Haridas S."/>
            <person name="Bleykasten-Grosshans C."/>
            <person name="Joly M."/>
            <person name="Nadalig T."/>
            <person name="Sancelme M."/>
            <person name="Vuilleumier S."/>
            <person name="Grigoriev I.V."/>
            <person name="Amato P."/>
            <person name="Bringel F."/>
        </authorList>
    </citation>
    <scope>NUCLEOTIDE SEQUENCE</scope>
    <source>
        <strain evidence="9">PDD-24b-2</strain>
    </source>
</reference>
<keyword evidence="10" id="KW-1185">Reference proteome</keyword>
<keyword evidence="4" id="KW-1133">Transmembrane helix</keyword>
<name>A0AA38LRG2_9TREE</name>
<feature type="signal peptide" evidence="7">
    <location>
        <begin position="1"/>
        <end position="19"/>
    </location>
</feature>
<feature type="chain" id="PRO_5041282062" description="ER membrane protein complex subunit 7 beta-sandwich domain-containing protein" evidence="7">
    <location>
        <begin position="20"/>
        <end position="260"/>
    </location>
</feature>
<sequence length="260" mass="27549">MFSSDLLLILTVLPSLAWGFTLKGFIPLDGLLSNVTLSPSSRVVLDHSSRYALVRQDGTFELSDLTEGTYIITPQIPEYTFPSYLLILTSSAPSTPAQSDLESRDPSPLAQTPASDLELTPHLQPFYPGKTPLTTSSPSLAYPLALRPIGREDYYTPKGGVNVLGMLKNPVVLMMLASGVMMFGMPKLMASLDSDPELKKEMMEARKRMDGLQSGLTGSLSSMLTGGNDAAVAPQAVAGGGARGGAGGARGGTAQRRRGK</sequence>
<dbReference type="PANTHER" id="PTHR13605">
    <property type="entry name" value="ER MEMBRANE PROTEIN COMPLEX SUBUNIT 7"/>
    <property type="match status" value="1"/>
</dbReference>
<keyword evidence="2" id="KW-0812">Transmembrane</keyword>
<dbReference type="GO" id="GO:0072546">
    <property type="term" value="C:EMC complex"/>
    <property type="evidence" value="ECO:0007669"/>
    <property type="project" value="TreeGrafter"/>
</dbReference>
<feature type="region of interest" description="Disordered" evidence="6">
    <location>
        <begin position="96"/>
        <end position="115"/>
    </location>
</feature>
<evidence type="ECO:0000256" key="6">
    <source>
        <dbReference type="SAM" id="MobiDB-lite"/>
    </source>
</evidence>
<accession>A0AA38LRG2</accession>
<dbReference type="PANTHER" id="PTHR13605:SF4">
    <property type="entry name" value="ER MEMBRANE PROTEIN COMPLEX SUBUNIT 7"/>
    <property type="match status" value="1"/>
</dbReference>
<protein>
    <recommendedName>
        <fullName evidence="8">ER membrane protein complex subunit 7 beta-sandwich domain-containing protein</fullName>
    </recommendedName>
</protein>
<keyword evidence="5" id="KW-0472">Membrane</keyword>
<evidence type="ECO:0000256" key="4">
    <source>
        <dbReference type="ARBA" id="ARBA00022989"/>
    </source>
</evidence>
<dbReference type="Pfam" id="PF09430">
    <property type="entry name" value="EMC7_beta-sandw"/>
    <property type="match status" value="1"/>
</dbReference>
<dbReference type="InterPro" id="IPR039163">
    <property type="entry name" value="EMC7"/>
</dbReference>
<evidence type="ECO:0000313" key="9">
    <source>
        <dbReference type="EMBL" id="KAI9632368.1"/>
    </source>
</evidence>
<feature type="region of interest" description="Disordered" evidence="6">
    <location>
        <begin position="237"/>
        <end position="260"/>
    </location>
</feature>
<evidence type="ECO:0000256" key="1">
    <source>
        <dbReference type="ARBA" id="ARBA00004167"/>
    </source>
</evidence>
<comment type="subcellular location">
    <subcellularLocation>
        <location evidence="1">Membrane</location>
        <topology evidence="1">Single-pass membrane protein</topology>
    </subcellularLocation>
</comment>
<evidence type="ECO:0000259" key="8">
    <source>
        <dbReference type="Pfam" id="PF09430"/>
    </source>
</evidence>
<dbReference type="GeneID" id="77730414"/>